<feature type="binding site" evidence="9">
    <location>
        <position position="399"/>
    </location>
    <ligand>
        <name>substrate</name>
    </ligand>
</feature>
<dbReference type="HAMAP" id="MF_00834">
    <property type="entry name" value="BioA"/>
    <property type="match status" value="1"/>
</dbReference>
<evidence type="ECO:0000256" key="1">
    <source>
        <dbReference type="ARBA" id="ARBA00001933"/>
    </source>
</evidence>
<dbReference type="InterPro" id="IPR015424">
    <property type="entry name" value="PyrdxlP-dep_Trfase"/>
</dbReference>
<evidence type="ECO:0000313" key="10">
    <source>
        <dbReference type="EMBL" id="WEK38130.1"/>
    </source>
</evidence>
<comment type="subunit">
    <text evidence="9">Homodimer.</text>
</comment>
<feature type="binding site" evidence="9">
    <location>
        <begin position="112"/>
        <end position="113"/>
    </location>
    <ligand>
        <name>pyridoxal 5'-phosphate</name>
        <dbReference type="ChEBI" id="CHEBI:597326"/>
    </ligand>
</feature>
<keyword evidence="3 9" id="KW-0032">Aminotransferase</keyword>
<dbReference type="GO" id="GO:0051537">
    <property type="term" value="F:2 iron, 2 sulfur cluster binding"/>
    <property type="evidence" value="ECO:0007669"/>
    <property type="project" value="UniProtKB-KW"/>
</dbReference>
<dbReference type="Gene3D" id="3.90.1150.10">
    <property type="entry name" value="Aspartate Aminotransferase, domain 1"/>
    <property type="match status" value="1"/>
</dbReference>
<proteinExistence type="inferred from homology"/>
<dbReference type="Gene3D" id="3.40.640.10">
    <property type="entry name" value="Type I PLP-dependent aspartate aminotransferase-like (Major domain)"/>
    <property type="match status" value="1"/>
</dbReference>
<dbReference type="NCBIfam" id="TIGR00508">
    <property type="entry name" value="bioA"/>
    <property type="match status" value="1"/>
</dbReference>
<comment type="function">
    <text evidence="9">Catalyzes the transfer of the alpha-amino group from S-adenosyl-L-methionine (SAM) to 7-keto-8-aminopelargonic acid (KAPA) to form 7,8-diaminopelargonic acid (DAPA). It is the only aminotransferase known to utilize SAM as an amino donor.</text>
</comment>
<dbReference type="Proteomes" id="UP001220610">
    <property type="component" value="Chromosome"/>
</dbReference>
<dbReference type="GO" id="GO:0030170">
    <property type="term" value="F:pyridoxal phosphate binding"/>
    <property type="evidence" value="ECO:0007669"/>
    <property type="project" value="UniProtKB-UniRule"/>
</dbReference>
<dbReference type="PANTHER" id="PTHR42684">
    <property type="entry name" value="ADENOSYLMETHIONINE-8-AMINO-7-OXONONANOATE AMINOTRANSFERASE"/>
    <property type="match status" value="1"/>
</dbReference>
<evidence type="ECO:0000256" key="6">
    <source>
        <dbReference type="ARBA" id="ARBA00022756"/>
    </source>
</evidence>
<dbReference type="GO" id="GO:0004015">
    <property type="term" value="F:adenosylmethionine-8-amino-7-oxononanoate transaminase activity"/>
    <property type="evidence" value="ECO:0007669"/>
    <property type="project" value="UniProtKB-UniRule"/>
</dbReference>
<keyword evidence="4 9" id="KW-0808">Transferase</keyword>
<feature type="binding site" evidence="9">
    <location>
        <position position="308"/>
    </location>
    <ligand>
        <name>substrate</name>
    </ligand>
</feature>
<evidence type="ECO:0000256" key="9">
    <source>
        <dbReference type="HAMAP-Rule" id="MF_00834"/>
    </source>
</evidence>
<feature type="binding site" evidence="9">
    <location>
        <position position="52"/>
    </location>
    <ligand>
        <name>substrate</name>
    </ligand>
</feature>
<feature type="binding site" evidence="9">
    <location>
        <position position="274"/>
    </location>
    <ligand>
        <name>substrate</name>
    </ligand>
</feature>
<feature type="binding site" evidence="9">
    <location>
        <position position="145"/>
    </location>
    <ligand>
        <name>substrate</name>
    </ligand>
</feature>
<dbReference type="InterPro" id="IPR015421">
    <property type="entry name" value="PyrdxlP-dep_Trfase_major"/>
</dbReference>
<organism evidence="10 11">
    <name type="scientific">Candidatus Pseudobacter hemicellulosilyticus</name>
    <dbReference type="NCBI Taxonomy" id="3121375"/>
    <lineage>
        <taxon>Bacteria</taxon>
        <taxon>Pseudomonadati</taxon>
        <taxon>Bacteroidota</taxon>
        <taxon>Chitinophagia</taxon>
        <taxon>Chitinophagales</taxon>
        <taxon>Chitinophagaceae</taxon>
        <taxon>Pseudobacter</taxon>
    </lineage>
</organism>
<feature type="modified residue" description="N6-(pyridoxal phosphate)lysine" evidence="9">
    <location>
        <position position="274"/>
    </location>
</feature>
<dbReference type="EMBL" id="CP119311">
    <property type="protein sequence ID" value="WEK38130.1"/>
    <property type="molecule type" value="Genomic_DNA"/>
</dbReference>
<dbReference type="GO" id="GO:0005737">
    <property type="term" value="C:cytoplasm"/>
    <property type="evidence" value="ECO:0007669"/>
    <property type="project" value="UniProtKB-SubCell"/>
</dbReference>
<dbReference type="SUPFAM" id="SSF53383">
    <property type="entry name" value="PLP-dependent transferases"/>
    <property type="match status" value="1"/>
</dbReference>
<dbReference type="InterPro" id="IPR005815">
    <property type="entry name" value="BioA"/>
</dbReference>
<comment type="pathway">
    <text evidence="2 9">Cofactor biosynthesis; biotin biosynthesis; 7,8-diaminononanoate from 8-amino-7-oxononanoate (SAM route): step 1/1.</text>
</comment>
<dbReference type="GO" id="GO:0004141">
    <property type="term" value="F:dethiobiotin synthase activity"/>
    <property type="evidence" value="ECO:0007669"/>
    <property type="project" value="TreeGrafter"/>
</dbReference>
<gene>
    <name evidence="9 10" type="primary">bioA</name>
    <name evidence="10" type="ORF">P0Y53_11540</name>
</gene>
<keyword evidence="5 9" id="KW-0949">S-adenosyl-L-methionine</keyword>
<dbReference type="AlphaFoldDB" id="A0AAJ5X128"/>
<comment type="catalytic activity">
    <reaction evidence="8 9">
        <text>(8S)-8-amino-7-oxononanoate + S-adenosyl-L-methionine = S-adenosyl-4-methylsulfanyl-2-oxobutanoate + (7R,8S)-7,8-diammoniononanoate</text>
        <dbReference type="Rhea" id="RHEA:16861"/>
        <dbReference type="ChEBI" id="CHEBI:16490"/>
        <dbReference type="ChEBI" id="CHEBI:59789"/>
        <dbReference type="ChEBI" id="CHEBI:149468"/>
        <dbReference type="ChEBI" id="CHEBI:149469"/>
        <dbReference type="EC" id="2.6.1.62"/>
    </reaction>
</comment>
<evidence type="ECO:0000256" key="3">
    <source>
        <dbReference type="ARBA" id="ARBA00022576"/>
    </source>
</evidence>
<dbReference type="Pfam" id="PF00202">
    <property type="entry name" value="Aminotran_3"/>
    <property type="match status" value="1"/>
</dbReference>
<dbReference type="NCBIfam" id="NF004624">
    <property type="entry name" value="PRK05964.1"/>
    <property type="match status" value="1"/>
</dbReference>
<comment type="cofactor">
    <cofactor evidence="1 9">
        <name>pyridoxal 5'-phosphate</name>
        <dbReference type="ChEBI" id="CHEBI:597326"/>
    </cofactor>
</comment>
<dbReference type="EC" id="2.6.1.62" evidence="9"/>
<comment type="similarity">
    <text evidence="9">Belongs to the class-III pyridoxal-phosphate-dependent aminotransferase family. BioA subfamily.</text>
</comment>
<evidence type="ECO:0000256" key="7">
    <source>
        <dbReference type="ARBA" id="ARBA00022898"/>
    </source>
</evidence>
<dbReference type="InterPro" id="IPR005814">
    <property type="entry name" value="Aminotrans_3"/>
</dbReference>
<feature type="binding site" evidence="9">
    <location>
        <begin position="309"/>
        <end position="310"/>
    </location>
    <ligand>
        <name>pyridoxal 5'-phosphate</name>
        <dbReference type="ChEBI" id="CHEBI:597326"/>
    </ligand>
</feature>
<sequence>MQETLTSRDQQVIWHPFTPQKYMPAPIPITRGEGIYLVDADGRRYLDAISSWWVTIHGHAHPYIAEKIYQQALTLEQVIFAGFTHEPAVSLAERLLPLLPGPFARVFYSDNGSTAVEVALKMAVQYWWNQGQPQRNKILAFKEAYHGDTFGAMSVSGRSIFTQAFNDKLFEVIFLDTPSPLGHEDPPEAAAHRRQQLEQLPWDQVACFIYEPLVQGAGGMRMHRPEGLDLLLAACRQQGVLCIADEVMTGFGRTNQLFASHWLQHSPDIICLSKGLTGGTLPLGITACKDFLYEAFVQDDKLKTLWHGHSFTANPLACAASLASLDLLLDPACTRQRAMISRMQETFLDTLAGSSLPVRNGRCTGTLLAFEVIQEKDGYLNTISADITRKALDKGVFLRPLGNTLYLMPPYCITEPELKYVYEVILEILYGL</sequence>
<reference evidence="10" key="1">
    <citation type="submission" date="2023-03" db="EMBL/GenBank/DDBJ databases">
        <title>Andean soil-derived lignocellulolytic bacterial consortium as a source of novel taxa and putative plastic-active enzymes.</title>
        <authorList>
            <person name="Diaz-Garcia L."/>
            <person name="Chuvochina M."/>
            <person name="Feuerriegel G."/>
            <person name="Bunk B."/>
            <person name="Sproer C."/>
            <person name="Streit W.R."/>
            <person name="Rodriguez L.M."/>
            <person name="Overmann J."/>
            <person name="Jimenez D.J."/>
        </authorList>
    </citation>
    <scope>NUCLEOTIDE SEQUENCE</scope>
    <source>
        <strain evidence="10">MAG 7</strain>
    </source>
</reference>
<protein>
    <recommendedName>
        <fullName evidence="9">Adenosylmethionine-8-amino-7-oxononanoate aminotransferase</fullName>
        <ecNumber evidence="9">2.6.1.62</ecNumber>
    </recommendedName>
    <alternativeName>
        <fullName evidence="9">7,8-diamino-pelargonic acid aminotransferase</fullName>
        <shortName evidence="9">DAPA AT</shortName>
        <shortName evidence="9">DAPA aminotransferase</shortName>
    </alternativeName>
    <alternativeName>
        <fullName evidence="9">7,8-diaminononanoate synthase</fullName>
        <shortName evidence="9">DANS</shortName>
    </alternativeName>
    <alternativeName>
        <fullName evidence="9">Diaminopelargonic acid synthase</fullName>
    </alternativeName>
</protein>
<name>A0AAJ5X128_9BACT</name>
<keyword evidence="7 9" id="KW-0663">Pyridoxal phosphate</keyword>
<evidence type="ECO:0000256" key="5">
    <source>
        <dbReference type="ARBA" id="ARBA00022691"/>
    </source>
</evidence>
<feature type="site" description="Participates in the substrate recognition with KAPA and in a stacking interaction with the adenine ring of SAM" evidence="9">
    <location>
        <position position="17"/>
    </location>
</feature>
<dbReference type="GO" id="GO:0009102">
    <property type="term" value="P:biotin biosynthetic process"/>
    <property type="evidence" value="ECO:0007669"/>
    <property type="project" value="UniProtKB-UniRule"/>
</dbReference>
<keyword evidence="9" id="KW-0963">Cytoplasm</keyword>
<comment type="subcellular location">
    <subcellularLocation>
        <location evidence="9">Cytoplasm</location>
    </subcellularLocation>
</comment>
<evidence type="ECO:0000313" key="11">
    <source>
        <dbReference type="Proteomes" id="UP001220610"/>
    </source>
</evidence>
<evidence type="ECO:0000256" key="8">
    <source>
        <dbReference type="ARBA" id="ARBA00048449"/>
    </source>
</evidence>
<dbReference type="InterPro" id="IPR015422">
    <property type="entry name" value="PyrdxlP-dep_Trfase_small"/>
</dbReference>
<evidence type="ECO:0000256" key="4">
    <source>
        <dbReference type="ARBA" id="ARBA00022679"/>
    </source>
</evidence>
<dbReference type="PANTHER" id="PTHR42684:SF3">
    <property type="entry name" value="ADENOSYLMETHIONINE-8-AMINO-7-OXONONANOATE AMINOTRANSFERASE"/>
    <property type="match status" value="1"/>
</dbReference>
<keyword evidence="6 9" id="KW-0093">Biotin biosynthesis</keyword>
<dbReference type="CDD" id="cd00610">
    <property type="entry name" value="OAT_like"/>
    <property type="match status" value="1"/>
</dbReference>
<feature type="binding site" evidence="9">
    <location>
        <position position="245"/>
    </location>
    <ligand>
        <name>pyridoxal 5'-phosphate</name>
        <dbReference type="ChEBI" id="CHEBI:597326"/>
    </ligand>
</feature>
<accession>A0AAJ5X128</accession>
<evidence type="ECO:0000256" key="2">
    <source>
        <dbReference type="ARBA" id="ARBA00005063"/>
    </source>
</evidence>